<reference evidence="1 2" key="1">
    <citation type="submission" date="2010-11" db="EMBL/GenBank/DDBJ databases">
        <title>Complete sequence of Halanaerobium sp. sapolanicus.</title>
        <authorList>
            <consortium name="US DOE Joint Genome Institute"/>
            <person name="Lucas S."/>
            <person name="Copeland A."/>
            <person name="Lapidus A."/>
            <person name="Cheng J.-F."/>
            <person name="Bruce D."/>
            <person name="Goodwin L."/>
            <person name="Pitluck S."/>
            <person name="Davenport K."/>
            <person name="Detter J.C."/>
            <person name="Han C."/>
            <person name="Tapia R."/>
            <person name="Land M."/>
            <person name="Hauser L."/>
            <person name="Jeffries C."/>
            <person name="Kyrpides N."/>
            <person name="Ivanova N."/>
            <person name="Mikhailova N."/>
            <person name="Begemann M.B."/>
            <person name="Mormile M.R."/>
            <person name="Wall J.D."/>
            <person name="Elias D.A."/>
            <person name="Woyke T."/>
        </authorList>
    </citation>
    <scope>NUCLEOTIDE SEQUENCE [LARGE SCALE GENOMIC DNA]</scope>
    <source>
        <strain evidence="2">sapolanicus</strain>
    </source>
</reference>
<sequence>MNYLFWNTNRNKINNYLKSLIIELNCDIVVLAEYKDDINTLLTKLTNENFGLYHVPKIGCQRIDILTKYTPGLIEHFAETSYYTIKKIPHDKLGFHNIGAVHFPSKLHMTKLDYLIEMINFKKDLEKAENNLSNNNTIVVGDFNMNPFEEPLIAATGMHSLSSKRIAKTYERTVKGRKHSMFYNPMWNFFGDSDNLPGTYFYNNSKEINYFWNIFDQVIIRPNLIENFDEENIMIVNKIGNINLLGLSNRPDQNISDHLPLFFSIN</sequence>
<dbReference type="KEGG" id="has:Halsa_2322"/>
<dbReference type="eggNOG" id="COG0708">
    <property type="taxonomic scope" value="Bacteria"/>
</dbReference>
<evidence type="ECO:0000313" key="1">
    <source>
        <dbReference type="EMBL" id="ADQ15727.1"/>
    </source>
</evidence>
<evidence type="ECO:0000313" key="2">
    <source>
        <dbReference type="Proteomes" id="UP000007434"/>
    </source>
</evidence>
<name>E4RKY6_HALHG</name>
<keyword evidence="2" id="KW-1185">Reference proteome</keyword>
<dbReference type="GO" id="GO:0004519">
    <property type="term" value="F:endonuclease activity"/>
    <property type="evidence" value="ECO:0007669"/>
    <property type="project" value="UniProtKB-KW"/>
</dbReference>
<dbReference type="RefSeq" id="WP_013406790.1">
    <property type="nucleotide sequence ID" value="NC_014654.1"/>
</dbReference>
<accession>E4RKY6</accession>
<dbReference type="EMBL" id="CP002304">
    <property type="protein sequence ID" value="ADQ15727.1"/>
    <property type="molecule type" value="Genomic_DNA"/>
</dbReference>
<dbReference type="AlphaFoldDB" id="E4RKY6"/>
<reference evidence="1 2" key="2">
    <citation type="journal article" date="2011" name="J. Bacteriol.">
        <title>Complete Genome Sequence of the Haloalkaliphilic, Hydrogen Producing Halanaerobium hydrogenoformans.</title>
        <authorList>
            <person name="Brown S.D."/>
            <person name="Begemann M.B."/>
            <person name="Mormile M.R."/>
            <person name="Wall J.D."/>
            <person name="Han C.S."/>
            <person name="Goodwin L.A."/>
            <person name="Pitluck S."/>
            <person name="Land M.L."/>
            <person name="Hauser L.J."/>
            <person name="Elias D.A."/>
        </authorList>
    </citation>
    <scope>NUCLEOTIDE SEQUENCE [LARGE SCALE GENOMIC DNA]</scope>
    <source>
        <strain evidence="2">sapolanicus</strain>
    </source>
</reference>
<dbReference type="HOGENOM" id="CLU_089218_0_0_9"/>
<dbReference type="SUPFAM" id="SSF56219">
    <property type="entry name" value="DNase I-like"/>
    <property type="match status" value="1"/>
</dbReference>
<organism evidence="1 2">
    <name type="scientific">Halanaerobium hydrogeniformans</name>
    <name type="common">Halanaerobium sp. (strain sapolanicus)</name>
    <dbReference type="NCBI Taxonomy" id="656519"/>
    <lineage>
        <taxon>Bacteria</taxon>
        <taxon>Bacillati</taxon>
        <taxon>Bacillota</taxon>
        <taxon>Clostridia</taxon>
        <taxon>Halanaerobiales</taxon>
        <taxon>Halanaerobiaceae</taxon>
        <taxon>Halanaerobium</taxon>
    </lineage>
</organism>
<gene>
    <name evidence="1" type="ordered locus">Halsa_2322</name>
</gene>
<keyword evidence="1" id="KW-0255">Endonuclease</keyword>
<dbReference type="Proteomes" id="UP000007434">
    <property type="component" value="Chromosome"/>
</dbReference>
<dbReference type="OrthoDB" id="262492at2"/>
<proteinExistence type="predicted"/>
<dbReference type="STRING" id="656519.Halsa_2322"/>
<keyword evidence="1" id="KW-0540">Nuclease</keyword>
<dbReference type="Gene3D" id="3.60.10.10">
    <property type="entry name" value="Endonuclease/exonuclease/phosphatase"/>
    <property type="match status" value="1"/>
</dbReference>
<protein>
    <submittedName>
        <fullName evidence="1">Endonuclease/exonuclease/phosphatase</fullName>
    </submittedName>
</protein>
<keyword evidence="1" id="KW-0378">Hydrolase</keyword>
<dbReference type="InterPro" id="IPR036691">
    <property type="entry name" value="Endo/exonu/phosph_ase_sf"/>
</dbReference>